<dbReference type="Proteomes" id="UP000005801">
    <property type="component" value="Unassembled WGS sequence"/>
</dbReference>
<evidence type="ECO:0000256" key="1">
    <source>
        <dbReference type="ARBA" id="ARBA00002856"/>
    </source>
</evidence>
<evidence type="ECO:0000259" key="7">
    <source>
        <dbReference type="PROSITE" id="PS50977"/>
    </source>
</evidence>
<evidence type="ECO:0000256" key="4">
    <source>
        <dbReference type="ARBA" id="ARBA00023125"/>
    </source>
</evidence>
<organism evidence="8 9">
    <name type="scientific">Plesiocystis pacifica SIR-1</name>
    <dbReference type="NCBI Taxonomy" id="391625"/>
    <lineage>
        <taxon>Bacteria</taxon>
        <taxon>Pseudomonadati</taxon>
        <taxon>Myxococcota</taxon>
        <taxon>Polyangia</taxon>
        <taxon>Nannocystales</taxon>
        <taxon>Nannocystaceae</taxon>
        <taxon>Plesiocystis</taxon>
    </lineage>
</organism>
<keyword evidence="3" id="KW-0805">Transcription regulation</keyword>
<dbReference type="STRING" id="391625.PPSIR1_08491"/>
<keyword evidence="2" id="KW-0678">Repressor</keyword>
<dbReference type="Gene3D" id="1.10.357.10">
    <property type="entry name" value="Tetracycline Repressor, domain 2"/>
    <property type="match status" value="1"/>
</dbReference>
<comment type="caution">
    <text evidence="8">The sequence shown here is derived from an EMBL/GenBank/DDBJ whole genome shotgun (WGS) entry which is preliminary data.</text>
</comment>
<proteinExistence type="predicted"/>
<dbReference type="eggNOG" id="COG1309">
    <property type="taxonomic scope" value="Bacteria"/>
</dbReference>
<keyword evidence="9" id="KW-1185">Reference proteome</keyword>
<dbReference type="Pfam" id="PF00440">
    <property type="entry name" value="TetR_N"/>
    <property type="match status" value="1"/>
</dbReference>
<evidence type="ECO:0000313" key="8">
    <source>
        <dbReference type="EMBL" id="EDM73554.1"/>
    </source>
</evidence>
<keyword evidence="4 6" id="KW-0238">DNA-binding</keyword>
<evidence type="ECO:0000256" key="6">
    <source>
        <dbReference type="PROSITE-ProRule" id="PRU00335"/>
    </source>
</evidence>
<dbReference type="InterPro" id="IPR004111">
    <property type="entry name" value="Repressor_TetR_C"/>
</dbReference>
<comment type="function">
    <text evidence="1">TetR is the repressor of the tetracycline resistance element; its N-terminal region forms a helix-turn-helix structure and binds DNA. Binding of tetracycline to TetR reduces the repressor affinity for the tetracycline resistance gene (tetA) promoter operator sites.</text>
</comment>
<reference evidence="8 9" key="1">
    <citation type="submission" date="2007-06" db="EMBL/GenBank/DDBJ databases">
        <authorList>
            <person name="Shimkets L."/>
            <person name="Ferriera S."/>
            <person name="Johnson J."/>
            <person name="Kravitz S."/>
            <person name="Beeson K."/>
            <person name="Sutton G."/>
            <person name="Rogers Y.-H."/>
            <person name="Friedman R."/>
            <person name="Frazier M."/>
            <person name="Venter J.C."/>
        </authorList>
    </citation>
    <scope>NUCLEOTIDE SEQUENCE [LARGE SCALE GENOMIC DNA]</scope>
    <source>
        <strain evidence="8 9">SIR-1</strain>
    </source>
</reference>
<dbReference type="Pfam" id="PF02909">
    <property type="entry name" value="TetR_C_1"/>
    <property type="match status" value="1"/>
</dbReference>
<dbReference type="SUPFAM" id="SSF48498">
    <property type="entry name" value="Tetracyclin repressor-like, C-terminal domain"/>
    <property type="match status" value="1"/>
</dbReference>
<dbReference type="InterPro" id="IPR050109">
    <property type="entry name" value="HTH-type_TetR-like_transc_reg"/>
</dbReference>
<gene>
    <name evidence="8" type="ORF">PPSIR1_08491</name>
</gene>
<dbReference type="GO" id="GO:0046677">
    <property type="term" value="P:response to antibiotic"/>
    <property type="evidence" value="ECO:0007669"/>
    <property type="project" value="InterPro"/>
</dbReference>
<feature type="DNA-binding region" description="H-T-H motif" evidence="6">
    <location>
        <begin position="38"/>
        <end position="57"/>
    </location>
</feature>
<dbReference type="SUPFAM" id="SSF46689">
    <property type="entry name" value="Homeodomain-like"/>
    <property type="match status" value="1"/>
</dbReference>
<dbReference type="GO" id="GO:0000976">
    <property type="term" value="F:transcription cis-regulatory region binding"/>
    <property type="evidence" value="ECO:0007669"/>
    <property type="project" value="TreeGrafter"/>
</dbReference>
<evidence type="ECO:0000256" key="5">
    <source>
        <dbReference type="ARBA" id="ARBA00023163"/>
    </source>
</evidence>
<keyword evidence="5" id="KW-0804">Transcription</keyword>
<dbReference type="GO" id="GO:0045892">
    <property type="term" value="P:negative regulation of DNA-templated transcription"/>
    <property type="evidence" value="ECO:0007669"/>
    <property type="project" value="InterPro"/>
</dbReference>
<sequence length="193" mass="21092">MSASDRGRPRRKRPGLTRERIAEAALELIDSEGLDALSMRAVGQACGVRAMSLYRHVTNKDDLLDAVQAAMVAEMNFAALSGPWLAQLEGAAREFRRVLARHPEAIPLFTRPAATQRAFAAVEQVWQVLVDAGFSQLDALRAFQSLLAFVVGQALWQFTPEGARPVDDEFEFGLGCMLTGLELRLAQADAPPT</sequence>
<dbReference type="PRINTS" id="PR00455">
    <property type="entry name" value="HTHTETR"/>
</dbReference>
<name>A6GKP8_9BACT</name>
<dbReference type="AlphaFoldDB" id="A6GKP8"/>
<evidence type="ECO:0000313" key="9">
    <source>
        <dbReference type="Proteomes" id="UP000005801"/>
    </source>
</evidence>
<dbReference type="PRINTS" id="PR00400">
    <property type="entry name" value="TETREPRESSOR"/>
</dbReference>
<dbReference type="EMBL" id="ABCS01000214">
    <property type="protein sequence ID" value="EDM73554.1"/>
    <property type="molecule type" value="Genomic_DNA"/>
</dbReference>
<dbReference type="InterPro" id="IPR001647">
    <property type="entry name" value="HTH_TetR"/>
</dbReference>
<evidence type="ECO:0000256" key="3">
    <source>
        <dbReference type="ARBA" id="ARBA00023015"/>
    </source>
</evidence>
<dbReference type="InterPro" id="IPR003012">
    <property type="entry name" value="Tet_transcr_reg_TetR"/>
</dbReference>
<accession>A6GKP8</accession>
<protein>
    <submittedName>
        <fullName evidence="8">Probable transcriptional regulator, TetR family protein</fullName>
    </submittedName>
</protein>
<feature type="domain" description="HTH tetR-type" evidence="7">
    <location>
        <begin position="15"/>
        <end position="75"/>
    </location>
</feature>
<dbReference type="RefSeq" id="WP_006977284.1">
    <property type="nucleotide sequence ID" value="NZ_ABCS01000214.1"/>
</dbReference>
<dbReference type="GO" id="GO:0003700">
    <property type="term" value="F:DNA-binding transcription factor activity"/>
    <property type="evidence" value="ECO:0007669"/>
    <property type="project" value="TreeGrafter"/>
</dbReference>
<dbReference type="InterPro" id="IPR009057">
    <property type="entry name" value="Homeodomain-like_sf"/>
</dbReference>
<dbReference type="PANTHER" id="PTHR30055:SF151">
    <property type="entry name" value="TRANSCRIPTIONAL REGULATORY PROTEIN"/>
    <property type="match status" value="1"/>
</dbReference>
<dbReference type="InterPro" id="IPR036271">
    <property type="entry name" value="Tet_transcr_reg_TetR-rel_C_sf"/>
</dbReference>
<dbReference type="PROSITE" id="PS50977">
    <property type="entry name" value="HTH_TETR_2"/>
    <property type="match status" value="1"/>
</dbReference>
<dbReference type="PANTHER" id="PTHR30055">
    <property type="entry name" value="HTH-TYPE TRANSCRIPTIONAL REGULATOR RUTR"/>
    <property type="match status" value="1"/>
</dbReference>
<evidence type="ECO:0000256" key="2">
    <source>
        <dbReference type="ARBA" id="ARBA00022491"/>
    </source>
</evidence>